<dbReference type="PANTHER" id="PTHR22803">
    <property type="entry name" value="MANNOSE, PHOSPHOLIPASE, LECTIN RECEPTOR RELATED"/>
    <property type="match status" value="1"/>
</dbReference>
<dbReference type="InterPro" id="IPR016187">
    <property type="entry name" value="CTDL_fold"/>
</dbReference>
<keyword evidence="2" id="KW-1133">Transmembrane helix</keyword>
<dbReference type="SUPFAM" id="SSF56436">
    <property type="entry name" value="C-type lectin-like"/>
    <property type="match status" value="1"/>
</dbReference>
<dbReference type="GeneTree" id="ENSGT00390000010267"/>
<reference evidence="4" key="3">
    <citation type="submission" date="2025-08" db="UniProtKB">
        <authorList>
            <consortium name="Ensembl"/>
        </authorList>
    </citation>
    <scope>IDENTIFICATION</scope>
</reference>
<name>F6YYC1_CIOIN</name>
<dbReference type="Proteomes" id="UP000008144">
    <property type="component" value="Chromosome 8"/>
</dbReference>
<proteinExistence type="predicted"/>
<keyword evidence="5" id="KW-1185">Reference proteome</keyword>
<evidence type="ECO:0000259" key="3">
    <source>
        <dbReference type="PROSITE" id="PS50041"/>
    </source>
</evidence>
<dbReference type="EMBL" id="EAAA01002788">
    <property type="status" value="NOT_ANNOTATED_CDS"/>
    <property type="molecule type" value="Genomic_DNA"/>
</dbReference>
<accession>F6YYC1</accession>
<feature type="domain" description="C-type lectin" evidence="3">
    <location>
        <begin position="1"/>
        <end position="55"/>
    </location>
</feature>
<feature type="transmembrane region" description="Helical" evidence="2">
    <location>
        <begin position="146"/>
        <end position="169"/>
    </location>
</feature>
<evidence type="ECO:0000313" key="4">
    <source>
        <dbReference type="Ensembl" id="ENSCINP00000000299.3"/>
    </source>
</evidence>
<dbReference type="InterPro" id="IPR018378">
    <property type="entry name" value="C-type_lectin_CS"/>
</dbReference>
<evidence type="ECO:0000313" key="5">
    <source>
        <dbReference type="Proteomes" id="UP000008144"/>
    </source>
</evidence>
<keyword evidence="1" id="KW-1015">Disulfide bond</keyword>
<dbReference type="InterPro" id="IPR050111">
    <property type="entry name" value="C-type_lectin/snaclec_domain"/>
</dbReference>
<dbReference type="OMA" id="ENCANIK"/>
<sequence length="222" mass="24998">WIGASRNGSHSPWTWEDNITVVYSNWAPNESNQTDENCANIKSDSQHKWYSSHCEFDQYKYICEREIVNTTTTAANLNVTTTPAPSTTFSPTLNNNTTAAYVGSTAYKTTTTYTTSLPTDTDTTFVTRTTNTPITSPHNTGISTELLIIILLLVGIFVLVVISSLMIMIKRRRSRRGRIFVTEALQQSTREREVEIRLQRDTGSTMDENLIEQTNNLVEITS</sequence>
<dbReference type="PROSITE" id="PS50041">
    <property type="entry name" value="C_TYPE_LECTIN_2"/>
    <property type="match status" value="1"/>
</dbReference>
<protein>
    <recommendedName>
        <fullName evidence="3">C-type lectin domain-containing protein</fullName>
    </recommendedName>
</protein>
<dbReference type="PROSITE" id="PS00615">
    <property type="entry name" value="C_TYPE_LECTIN_1"/>
    <property type="match status" value="1"/>
</dbReference>
<dbReference type="InParanoid" id="F6YYC1"/>
<dbReference type="AlphaFoldDB" id="F6YYC1"/>
<keyword evidence="2" id="KW-0812">Transmembrane</keyword>
<dbReference type="InterPro" id="IPR001304">
    <property type="entry name" value="C-type_lectin-like"/>
</dbReference>
<evidence type="ECO:0000256" key="1">
    <source>
        <dbReference type="ARBA" id="ARBA00023157"/>
    </source>
</evidence>
<dbReference type="InterPro" id="IPR016186">
    <property type="entry name" value="C-type_lectin-like/link_sf"/>
</dbReference>
<dbReference type="HOGENOM" id="CLU_1247800_0_0_1"/>
<keyword evidence="2" id="KW-0472">Membrane</keyword>
<dbReference type="Gene3D" id="3.10.100.10">
    <property type="entry name" value="Mannose-Binding Protein A, subunit A"/>
    <property type="match status" value="1"/>
</dbReference>
<organism evidence="4 5">
    <name type="scientific">Ciona intestinalis</name>
    <name type="common">Transparent sea squirt</name>
    <name type="synonym">Ascidia intestinalis</name>
    <dbReference type="NCBI Taxonomy" id="7719"/>
    <lineage>
        <taxon>Eukaryota</taxon>
        <taxon>Metazoa</taxon>
        <taxon>Chordata</taxon>
        <taxon>Tunicata</taxon>
        <taxon>Ascidiacea</taxon>
        <taxon>Phlebobranchia</taxon>
        <taxon>Cionidae</taxon>
        <taxon>Ciona</taxon>
    </lineage>
</organism>
<dbReference type="Pfam" id="PF00059">
    <property type="entry name" value="Lectin_C"/>
    <property type="match status" value="1"/>
</dbReference>
<reference evidence="4" key="4">
    <citation type="submission" date="2025-09" db="UniProtKB">
        <authorList>
            <consortium name="Ensembl"/>
        </authorList>
    </citation>
    <scope>IDENTIFICATION</scope>
</reference>
<reference evidence="5" key="1">
    <citation type="journal article" date="2002" name="Science">
        <title>The draft genome of Ciona intestinalis: insights into chordate and vertebrate origins.</title>
        <authorList>
            <person name="Dehal P."/>
            <person name="Satou Y."/>
            <person name="Campbell R.K."/>
            <person name="Chapman J."/>
            <person name="Degnan B."/>
            <person name="De Tomaso A."/>
            <person name="Davidson B."/>
            <person name="Di Gregorio A."/>
            <person name="Gelpke M."/>
            <person name="Goodstein D.M."/>
            <person name="Harafuji N."/>
            <person name="Hastings K.E."/>
            <person name="Ho I."/>
            <person name="Hotta K."/>
            <person name="Huang W."/>
            <person name="Kawashima T."/>
            <person name="Lemaire P."/>
            <person name="Martinez D."/>
            <person name="Meinertzhagen I.A."/>
            <person name="Necula S."/>
            <person name="Nonaka M."/>
            <person name="Putnam N."/>
            <person name="Rash S."/>
            <person name="Saiga H."/>
            <person name="Satake M."/>
            <person name="Terry A."/>
            <person name="Yamada L."/>
            <person name="Wang H.G."/>
            <person name="Awazu S."/>
            <person name="Azumi K."/>
            <person name="Boore J."/>
            <person name="Branno M."/>
            <person name="Chin-Bow S."/>
            <person name="DeSantis R."/>
            <person name="Doyle S."/>
            <person name="Francino P."/>
            <person name="Keys D.N."/>
            <person name="Haga S."/>
            <person name="Hayashi H."/>
            <person name="Hino K."/>
            <person name="Imai K.S."/>
            <person name="Inaba K."/>
            <person name="Kano S."/>
            <person name="Kobayashi K."/>
            <person name="Kobayashi M."/>
            <person name="Lee B.I."/>
            <person name="Makabe K.W."/>
            <person name="Manohar C."/>
            <person name="Matassi G."/>
            <person name="Medina M."/>
            <person name="Mochizuki Y."/>
            <person name="Mount S."/>
            <person name="Morishita T."/>
            <person name="Miura S."/>
            <person name="Nakayama A."/>
            <person name="Nishizaka S."/>
            <person name="Nomoto H."/>
            <person name="Ohta F."/>
            <person name="Oishi K."/>
            <person name="Rigoutsos I."/>
            <person name="Sano M."/>
            <person name="Sasaki A."/>
            <person name="Sasakura Y."/>
            <person name="Shoguchi E."/>
            <person name="Shin-i T."/>
            <person name="Spagnuolo A."/>
            <person name="Stainier D."/>
            <person name="Suzuki M.M."/>
            <person name="Tassy O."/>
            <person name="Takatori N."/>
            <person name="Tokuoka M."/>
            <person name="Yagi K."/>
            <person name="Yoshizaki F."/>
            <person name="Wada S."/>
            <person name="Zhang C."/>
            <person name="Hyatt P.D."/>
            <person name="Larimer F."/>
            <person name="Detter C."/>
            <person name="Doggett N."/>
            <person name="Glavina T."/>
            <person name="Hawkins T."/>
            <person name="Richardson P."/>
            <person name="Lucas S."/>
            <person name="Kohara Y."/>
            <person name="Levine M."/>
            <person name="Satoh N."/>
            <person name="Rokhsar D.S."/>
        </authorList>
    </citation>
    <scope>NUCLEOTIDE SEQUENCE [LARGE SCALE GENOMIC DNA]</scope>
</reference>
<reference evidence="4" key="2">
    <citation type="journal article" date="2008" name="Genome Biol.">
        <title>Improved genome assembly and evidence-based global gene model set for the chordate Ciona intestinalis: new insight into intron and operon populations.</title>
        <authorList>
            <person name="Satou Y."/>
            <person name="Mineta K."/>
            <person name="Ogasawara M."/>
            <person name="Sasakura Y."/>
            <person name="Shoguchi E."/>
            <person name="Ueno K."/>
            <person name="Yamada L."/>
            <person name="Matsumoto J."/>
            <person name="Wasserscheid J."/>
            <person name="Dewar K."/>
            <person name="Wiley G.B."/>
            <person name="Macmil S.L."/>
            <person name="Roe B.A."/>
            <person name="Zeller R.W."/>
            <person name="Hastings K.E."/>
            <person name="Lemaire P."/>
            <person name="Lindquist E."/>
            <person name="Endo T."/>
            <person name="Hotta K."/>
            <person name="Inaba K."/>
        </authorList>
    </citation>
    <scope>NUCLEOTIDE SEQUENCE [LARGE SCALE GENOMIC DNA]</scope>
    <source>
        <strain evidence="4">wild type</strain>
    </source>
</reference>
<dbReference type="Ensembl" id="ENSCINT00000000299.3">
    <property type="protein sequence ID" value="ENSCINP00000000299.3"/>
    <property type="gene ID" value="ENSCING00000000174.3"/>
</dbReference>
<evidence type="ECO:0000256" key="2">
    <source>
        <dbReference type="SAM" id="Phobius"/>
    </source>
</evidence>
<dbReference type="CDD" id="cd00037">
    <property type="entry name" value="CLECT"/>
    <property type="match status" value="1"/>
</dbReference>